<dbReference type="InterPro" id="IPR010979">
    <property type="entry name" value="Ribosomal_uS13-like_H2TH"/>
</dbReference>
<evidence type="ECO:0000256" key="4">
    <source>
        <dbReference type="ARBA" id="ARBA00011245"/>
    </source>
</evidence>
<keyword evidence="10" id="KW-0238">DNA-binding</keyword>
<evidence type="ECO:0000256" key="7">
    <source>
        <dbReference type="ARBA" id="ARBA00022771"/>
    </source>
</evidence>
<accession>A0A0G0M4J4</accession>
<evidence type="ECO:0000256" key="1">
    <source>
        <dbReference type="ARBA" id="ARBA00001668"/>
    </source>
</evidence>
<comment type="catalytic activity">
    <reaction evidence="1">
        <text>Hydrolysis of DNA containing ring-opened 7-methylguanine residues, releasing 2,6-diamino-4-hydroxy-5-(N-methyl)formamidopyrimidine.</text>
        <dbReference type="EC" id="3.2.2.23"/>
    </reaction>
</comment>
<keyword evidence="11" id="KW-0234">DNA repair</keyword>
<keyword evidence="6" id="KW-0227">DNA damage</keyword>
<keyword evidence="12" id="KW-0456">Lyase</keyword>
<evidence type="ECO:0000256" key="6">
    <source>
        <dbReference type="ARBA" id="ARBA00022763"/>
    </source>
</evidence>
<dbReference type="PROSITE" id="PS51068">
    <property type="entry name" value="FPG_CAT"/>
    <property type="match status" value="1"/>
</dbReference>
<evidence type="ECO:0000256" key="12">
    <source>
        <dbReference type="ARBA" id="ARBA00023239"/>
    </source>
</evidence>
<dbReference type="PATRIC" id="fig|1618549.4.peg.409"/>
<dbReference type="GO" id="GO:0006284">
    <property type="term" value="P:base-excision repair"/>
    <property type="evidence" value="ECO:0007669"/>
    <property type="project" value="InterPro"/>
</dbReference>
<feature type="domain" description="Formamidopyrimidine-DNA glycosylase catalytic" evidence="18">
    <location>
        <begin position="2"/>
        <end position="127"/>
    </location>
</feature>
<keyword evidence="8" id="KW-0378">Hydrolase</keyword>
<dbReference type="GO" id="GO:0140078">
    <property type="term" value="F:class I DNA-(apurinic or apyrimidinic site) endonuclease activity"/>
    <property type="evidence" value="ECO:0007669"/>
    <property type="project" value="UniProtKB-EC"/>
</dbReference>
<evidence type="ECO:0000313" key="19">
    <source>
        <dbReference type="EMBL" id="KKQ98222.1"/>
    </source>
</evidence>
<dbReference type="Pfam" id="PF01149">
    <property type="entry name" value="Fapy_DNA_glyco"/>
    <property type="match status" value="1"/>
</dbReference>
<evidence type="ECO:0000256" key="15">
    <source>
        <dbReference type="ARBA" id="ARBA00044632"/>
    </source>
</evidence>
<gene>
    <name evidence="19" type="ORF">UT23_C0004G0061</name>
</gene>
<comment type="caution">
    <text evidence="19">The sequence shown here is derived from an EMBL/GenBank/DDBJ whole genome shotgun (WGS) entry which is preliminary data.</text>
</comment>
<dbReference type="GO" id="GO:0034039">
    <property type="term" value="F:8-oxo-7,8-dihydroguanine DNA N-glycosylase activity"/>
    <property type="evidence" value="ECO:0007669"/>
    <property type="project" value="TreeGrafter"/>
</dbReference>
<dbReference type="InterPro" id="IPR000214">
    <property type="entry name" value="Znf_DNA_glyclase/AP_lyase"/>
</dbReference>
<comment type="catalytic activity">
    <reaction evidence="15">
        <text>2'-deoxyribonucleotide-(2'-deoxyribose 5'-phosphate)-2'-deoxyribonucleotide-DNA = a 3'-end 2'-deoxyribonucleotide-(2,3-dehydro-2,3-deoxyribose 5'-phosphate)-DNA + a 5'-end 5'-phospho-2'-deoxyribonucleoside-DNA + H(+)</text>
        <dbReference type="Rhea" id="RHEA:66592"/>
        <dbReference type="Rhea" id="RHEA-COMP:13180"/>
        <dbReference type="Rhea" id="RHEA-COMP:16897"/>
        <dbReference type="Rhea" id="RHEA-COMP:17067"/>
        <dbReference type="ChEBI" id="CHEBI:15378"/>
        <dbReference type="ChEBI" id="CHEBI:136412"/>
        <dbReference type="ChEBI" id="CHEBI:157695"/>
        <dbReference type="ChEBI" id="CHEBI:167181"/>
        <dbReference type="EC" id="4.2.99.18"/>
    </reaction>
</comment>
<protein>
    <submittedName>
        <fullName evidence="19">Formamidopyrimidine-DNA glycosylase</fullName>
    </submittedName>
</protein>
<evidence type="ECO:0000256" key="13">
    <source>
        <dbReference type="ARBA" id="ARBA00023268"/>
    </source>
</evidence>
<evidence type="ECO:0000256" key="5">
    <source>
        <dbReference type="ARBA" id="ARBA00022723"/>
    </source>
</evidence>
<feature type="domain" description="FPG-type" evidence="17">
    <location>
        <begin position="251"/>
        <end position="286"/>
    </location>
</feature>
<name>A0A0G0M4J4_9BACT</name>
<evidence type="ECO:0000256" key="10">
    <source>
        <dbReference type="ARBA" id="ARBA00023125"/>
    </source>
</evidence>
<evidence type="ECO:0000256" key="16">
    <source>
        <dbReference type="PROSITE-ProRule" id="PRU00391"/>
    </source>
</evidence>
<dbReference type="InterPro" id="IPR015886">
    <property type="entry name" value="H2TH_FPG"/>
</dbReference>
<evidence type="ECO:0000259" key="17">
    <source>
        <dbReference type="PROSITE" id="PS51066"/>
    </source>
</evidence>
<dbReference type="SMART" id="SM01232">
    <property type="entry name" value="H2TH"/>
    <property type="match status" value="1"/>
</dbReference>
<dbReference type="InterPro" id="IPR012319">
    <property type="entry name" value="FPG_cat"/>
</dbReference>
<dbReference type="InterPro" id="IPR010663">
    <property type="entry name" value="Znf_FPG/IleRS"/>
</dbReference>
<keyword evidence="13" id="KW-0511">Multifunctional enzyme</keyword>
<dbReference type="InterPro" id="IPR035937">
    <property type="entry name" value="FPG_N"/>
</dbReference>
<dbReference type="AlphaFoldDB" id="A0A0G0M4J4"/>
<evidence type="ECO:0000256" key="14">
    <source>
        <dbReference type="ARBA" id="ARBA00023295"/>
    </source>
</evidence>
<dbReference type="SUPFAM" id="SSF46946">
    <property type="entry name" value="S13-like H2TH domain"/>
    <property type="match status" value="1"/>
</dbReference>
<proteinExistence type="inferred from homology"/>
<keyword evidence="9" id="KW-0862">Zinc</keyword>
<keyword evidence="14" id="KW-0326">Glycosidase</keyword>
<keyword evidence="7 16" id="KW-0863">Zinc-finger</keyword>
<evidence type="ECO:0000256" key="9">
    <source>
        <dbReference type="ARBA" id="ARBA00022833"/>
    </source>
</evidence>
<comment type="subunit">
    <text evidence="4">Monomer.</text>
</comment>
<dbReference type="PANTHER" id="PTHR22993">
    <property type="entry name" value="FORMAMIDOPYRIMIDINE-DNA GLYCOSYLASE"/>
    <property type="match status" value="1"/>
</dbReference>
<evidence type="ECO:0000256" key="2">
    <source>
        <dbReference type="ARBA" id="ARBA00001947"/>
    </source>
</evidence>
<evidence type="ECO:0000256" key="8">
    <source>
        <dbReference type="ARBA" id="ARBA00022801"/>
    </source>
</evidence>
<dbReference type="Gene3D" id="1.10.8.50">
    <property type="match status" value="1"/>
</dbReference>
<dbReference type="Pfam" id="PF06831">
    <property type="entry name" value="H2TH"/>
    <property type="match status" value="1"/>
</dbReference>
<dbReference type="SMART" id="SM00898">
    <property type="entry name" value="Fapy_DNA_glyco"/>
    <property type="match status" value="1"/>
</dbReference>
<dbReference type="SUPFAM" id="SSF81624">
    <property type="entry name" value="N-terminal domain of MutM-like DNA repair proteins"/>
    <property type="match status" value="1"/>
</dbReference>
<comment type="cofactor">
    <cofactor evidence="2">
        <name>Zn(2+)</name>
        <dbReference type="ChEBI" id="CHEBI:29105"/>
    </cofactor>
</comment>
<dbReference type="PANTHER" id="PTHR22993:SF9">
    <property type="entry name" value="FORMAMIDOPYRIMIDINE-DNA GLYCOSYLASE"/>
    <property type="match status" value="1"/>
</dbReference>
<dbReference type="EMBL" id="LBWA01000004">
    <property type="protein sequence ID" value="KKQ98222.1"/>
    <property type="molecule type" value="Genomic_DNA"/>
</dbReference>
<evidence type="ECO:0000256" key="3">
    <source>
        <dbReference type="ARBA" id="ARBA00009409"/>
    </source>
</evidence>
<organism evidence="19 20">
    <name type="scientific">Candidatus Woesebacteria bacterium GW2011_GWA1_39_12</name>
    <dbReference type="NCBI Taxonomy" id="1618549"/>
    <lineage>
        <taxon>Bacteria</taxon>
        <taxon>Candidatus Woeseibacteriota</taxon>
    </lineage>
</organism>
<dbReference type="Gene3D" id="3.20.190.10">
    <property type="entry name" value="MutM-like, N-terminal"/>
    <property type="match status" value="1"/>
</dbReference>
<evidence type="ECO:0000259" key="18">
    <source>
        <dbReference type="PROSITE" id="PS51068"/>
    </source>
</evidence>
<evidence type="ECO:0000313" key="20">
    <source>
        <dbReference type="Proteomes" id="UP000034325"/>
    </source>
</evidence>
<dbReference type="CDD" id="cd08966">
    <property type="entry name" value="EcFpg-like_N"/>
    <property type="match status" value="1"/>
</dbReference>
<dbReference type="SUPFAM" id="SSF57716">
    <property type="entry name" value="Glucocorticoid receptor-like (DNA-binding domain)"/>
    <property type="match status" value="1"/>
</dbReference>
<sequence>MPELPEVETIRLQLEKYLKGHKIENVQVNVPKIFSGNPKDLVGAKIKDVRRFAKVLSIDLSNGFSIVIHIKLTGQLIYRGPNLPHSAQGSAGLSKKVVGGIPGPHTHVIFKLDKGGFLYYNDVRRFGWIKVIKTDEVEKTGFIGKLGPEPFKDLTLNIFESVLSKTSRAVKVVLMDQAKIGGVGNIYANDALWLAGVNPSKQAKKLRNEEIKSLYDAIHKVLKDGLKYGGASELAFVTPDGKEGEYQEHTLVYGHEGEPCDRCHKSKIQKYFLSGRGTYFCPNCQKT</sequence>
<dbReference type="Pfam" id="PF06827">
    <property type="entry name" value="zf-FPG_IleRS"/>
    <property type="match status" value="1"/>
</dbReference>
<comment type="similarity">
    <text evidence="3">Belongs to the FPG family.</text>
</comment>
<dbReference type="InterPro" id="IPR020629">
    <property type="entry name" value="FPG_Glyclase"/>
</dbReference>
<dbReference type="PROSITE" id="PS51066">
    <property type="entry name" value="ZF_FPG_2"/>
    <property type="match status" value="1"/>
</dbReference>
<dbReference type="GO" id="GO:0003684">
    <property type="term" value="F:damaged DNA binding"/>
    <property type="evidence" value="ECO:0007669"/>
    <property type="project" value="InterPro"/>
</dbReference>
<keyword evidence="5" id="KW-0479">Metal-binding</keyword>
<dbReference type="NCBIfam" id="NF002211">
    <property type="entry name" value="PRK01103.1"/>
    <property type="match status" value="1"/>
</dbReference>
<dbReference type="FunFam" id="1.10.8.50:FF:000003">
    <property type="entry name" value="Formamidopyrimidine-DNA glycosylase"/>
    <property type="match status" value="1"/>
</dbReference>
<reference evidence="19 20" key="1">
    <citation type="journal article" date="2015" name="Nature">
        <title>rRNA introns, odd ribosomes, and small enigmatic genomes across a large radiation of phyla.</title>
        <authorList>
            <person name="Brown C.T."/>
            <person name="Hug L.A."/>
            <person name="Thomas B.C."/>
            <person name="Sharon I."/>
            <person name="Castelle C.J."/>
            <person name="Singh A."/>
            <person name="Wilkins M.J."/>
            <person name="Williams K.H."/>
            <person name="Banfield J.F."/>
        </authorList>
    </citation>
    <scope>NUCLEOTIDE SEQUENCE [LARGE SCALE GENOMIC DNA]</scope>
</reference>
<dbReference type="NCBIfam" id="TIGR00577">
    <property type="entry name" value="fpg"/>
    <property type="match status" value="1"/>
</dbReference>
<dbReference type="GO" id="GO:0008270">
    <property type="term" value="F:zinc ion binding"/>
    <property type="evidence" value="ECO:0007669"/>
    <property type="project" value="UniProtKB-KW"/>
</dbReference>
<dbReference type="Proteomes" id="UP000034325">
    <property type="component" value="Unassembled WGS sequence"/>
</dbReference>
<evidence type="ECO:0000256" key="11">
    <source>
        <dbReference type="ARBA" id="ARBA00023204"/>
    </source>
</evidence>